<dbReference type="Gene3D" id="2.30.42.10">
    <property type="match status" value="1"/>
</dbReference>
<dbReference type="Proteomes" id="UP000220102">
    <property type="component" value="Unassembled WGS sequence"/>
</dbReference>
<dbReference type="SMART" id="SM00228">
    <property type="entry name" value="PDZ"/>
    <property type="match status" value="1"/>
</dbReference>
<accession>A0A2A8CTZ9</accession>
<reference evidence="2 3" key="1">
    <citation type="submission" date="2017-10" db="EMBL/GenBank/DDBJ databases">
        <title>Draft genome of Longibacter Salinarum.</title>
        <authorList>
            <person name="Goh K.M."/>
            <person name="Shamsir M.S."/>
            <person name="Lim S.W."/>
        </authorList>
    </citation>
    <scope>NUCLEOTIDE SEQUENCE [LARGE SCALE GENOMIC DNA]</scope>
    <source>
        <strain evidence="2 3">KCTC 52045</strain>
    </source>
</reference>
<protein>
    <recommendedName>
        <fullName evidence="1">PDZ domain-containing protein</fullName>
    </recommendedName>
</protein>
<dbReference type="InterPro" id="IPR036034">
    <property type="entry name" value="PDZ_sf"/>
</dbReference>
<name>A0A2A8CTZ9_9BACT</name>
<gene>
    <name evidence="2" type="ORF">CRI94_16590</name>
</gene>
<dbReference type="RefSeq" id="WP_098078789.1">
    <property type="nucleotide sequence ID" value="NZ_PDEQ01000011.1"/>
</dbReference>
<dbReference type="AlphaFoldDB" id="A0A2A8CTZ9"/>
<sequence>MYTFISYLLSLLAIVFGTIVSEVAPVATLAVTTASSAIHAIADPMPPEPPQPEALEDIAAGESMPGLSFGIVDEAEASRLVYVEGDVGVAIRGRTVSLHVDGRPVDGSHVVRKGGGWQIFNNGTLRAEVAVRETVDELTVDWIWAPAPYYAVTFPSIGLRVAGADLNGIGSATTTVPHLQIASVVSGSSADAAGLKAGMYVAAVGDVRRASPLDLRAALRETPSGGAIDLHVQTHLDGPERTISLAPKSGGSA</sequence>
<dbReference type="InterPro" id="IPR001478">
    <property type="entry name" value="PDZ"/>
</dbReference>
<evidence type="ECO:0000313" key="3">
    <source>
        <dbReference type="Proteomes" id="UP000220102"/>
    </source>
</evidence>
<dbReference type="EMBL" id="PDEQ01000011">
    <property type="protein sequence ID" value="PEN11204.1"/>
    <property type="molecule type" value="Genomic_DNA"/>
</dbReference>
<comment type="caution">
    <text evidence="2">The sequence shown here is derived from an EMBL/GenBank/DDBJ whole genome shotgun (WGS) entry which is preliminary data.</text>
</comment>
<organism evidence="2 3">
    <name type="scientific">Longibacter salinarum</name>
    <dbReference type="NCBI Taxonomy" id="1850348"/>
    <lineage>
        <taxon>Bacteria</taxon>
        <taxon>Pseudomonadati</taxon>
        <taxon>Rhodothermota</taxon>
        <taxon>Rhodothermia</taxon>
        <taxon>Rhodothermales</taxon>
        <taxon>Salisaetaceae</taxon>
        <taxon>Longibacter</taxon>
    </lineage>
</organism>
<feature type="domain" description="PDZ" evidence="1">
    <location>
        <begin position="155"/>
        <end position="236"/>
    </location>
</feature>
<proteinExistence type="predicted"/>
<evidence type="ECO:0000313" key="2">
    <source>
        <dbReference type="EMBL" id="PEN11204.1"/>
    </source>
</evidence>
<keyword evidence="3" id="KW-1185">Reference proteome</keyword>
<evidence type="ECO:0000259" key="1">
    <source>
        <dbReference type="SMART" id="SM00228"/>
    </source>
</evidence>
<dbReference type="SUPFAM" id="SSF50156">
    <property type="entry name" value="PDZ domain-like"/>
    <property type="match status" value="1"/>
</dbReference>